<comment type="caution">
    <text evidence="2">The sequence shown here is derived from an EMBL/GenBank/DDBJ whole genome shotgun (WGS) entry which is preliminary data.</text>
</comment>
<feature type="compositionally biased region" description="Polar residues" evidence="1">
    <location>
        <begin position="137"/>
        <end position="159"/>
    </location>
</feature>
<feature type="region of interest" description="Disordered" evidence="1">
    <location>
        <begin position="26"/>
        <end position="50"/>
    </location>
</feature>
<dbReference type="Proteomes" id="UP000187203">
    <property type="component" value="Unassembled WGS sequence"/>
</dbReference>
<sequence>MVDWAKIYSELSDDSDIEVFEGLGLPLQRHPAQTGVESPPSREEGGSPEIPLIRKRKRLWVAEASSRPKAARLDASDPIFSDLPPLSQPKSSHPISVGELMNMEVGNLNKDLEDIDPKVLAERRAKQNARRAALSAPTPSAVPQPTSVNKASETSQANPALTLAQVRPQGSHPGESSAQGAGAG</sequence>
<organism evidence="2 3">
    <name type="scientific">Corchorus olitorius</name>
    <dbReference type="NCBI Taxonomy" id="93759"/>
    <lineage>
        <taxon>Eukaryota</taxon>
        <taxon>Viridiplantae</taxon>
        <taxon>Streptophyta</taxon>
        <taxon>Embryophyta</taxon>
        <taxon>Tracheophyta</taxon>
        <taxon>Spermatophyta</taxon>
        <taxon>Magnoliopsida</taxon>
        <taxon>eudicotyledons</taxon>
        <taxon>Gunneridae</taxon>
        <taxon>Pentapetalae</taxon>
        <taxon>rosids</taxon>
        <taxon>malvids</taxon>
        <taxon>Malvales</taxon>
        <taxon>Malvaceae</taxon>
        <taxon>Grewioideae</taxon>
        <taxon>Apeibeae</taxon>
        <taxon>Corchorus</taxon>
    </lineage>
</organism>
<name>A0A1R3GF65_9ROSI</name>
<evidence type="ECO:0000313" key="3">
    <source>
        <dbReference type="Proteomes" id="UP000187203"/>
    </source>
</evidence>
<proteinExistence type="predicted"/>
<reference evidence="3" key="1">
    <citation type="submission" date="2013-09" db="EMBL/GenBank/DDBJ databases">
        <title>Corchorus olitorius genome sequencing.</title>
        <authorList>
            <person name="Alam M."/>
            <person name="Haque M.S."/>
            <person name="Islam M.S."/>
            <person name="Emdad E.M."/>
            <person name="Islam M.M."/>
            <person name="Ahmed B."/>
            <person name="Halim A."/>
            <person name="Hossen Q.M.M."/>
            <person name="Hossain M.Z."/>
            <person name="Ahmed R."/>
            <person name="Khan M.M."/>
            <person name="Islam R."/>
            <person name="Rashid M.M."/>
            <person name="Khan S.A."/>
            <person name="Rahman M.S."/>
            <person name="Alam M."/>
            <person name="Yahiya A.S."/>
            <person name="Khan M.S."/>
            <person name="Azam M.S."/>
            <person name="Haque T."/>
            <person name="Lashkar M.Z.H."/>
            <person name="Akhand A.I."/>
            <person name="Morshed G."/>
            <person name="Roy S."/>
            <person name="Uddin K.S."/>
            <person name="Rabeya T."/>
            <person name="Hossain A.S."/>
            <person name="Chowdhury A."/>
            <person name="Snigdha A.R."/>
            <person name="Mortoza M.S."/>
            <person name="Matin S.A."/>
            <person name="Hoque S.M.E."/>
            <person name="Islam M.K."/>
            <person name="Roy D.K."/>
            <person name="Haider R."/>
            <person name="Moosa M.M."/>
            <person name="Elias S.M."/>
            <person name="Hasan A.M."/>
            <person name="Jahan S."/>
            <person name="Shafiuddin M."/>
            <person name="Mahmood N."/>
            <person name="Shommy N.S."/>
        </authorList>
    </citation>
    <scope>NUCLEOTIDE SEQUENCE [LARGE SCALE GENOMIC DNA]</scope>
    <source>
        <strain evidence="3">cv. O-4</strain>
    </source>
</reference>
<evidence type="ECO:0000256" key="1">
    <source>
        <dbReference type="SAM" id="MobiDB-lite"/>
    </source>
</evidence>
<accession>A0A1R3GF65</accession>
<gene>
    <name evidence="2" type="ORF">COLO4_35577</name>
</gene>
<feature type="region of interest" description="Disordered" evidence="1">
    <location>
        <begin position="123"/>
        <end position="184"/>
    </location>
</feature>
<protein>
    <submittedName>
        <fullName evidence="2">Uncharacterized protein</fullName>
    </submittedName>
</protein>
<dbReference type="EMBL" id="AWUE01022704">
    <property type="protein sequence ID" value="OMO56706.1"/>
    <property type="molecule type" value="Genomic_DNA"/>
</dbReference>
<feature type="compositionally biased region" description="Polar residues" evidence="1">
    <location>
        <begin position="174"/>
        <end position="184"/>
    </location>
</feature>
<dbReference type="AlphaFoldDB" id="A0A1R3GF65"/>
<evidence type="ECO:0000313" key="2">
    <source>
        <dbReference type="EMBL" id="OMO56706.1"/>
    </source>
</evidence>
<feature type="region of interest" description="Disordered" evidence="1">
    <location>
        <begin position="66"/>
        <end position="94"/>
    </location>
</feature>
<keyword evidence="3" id="KW-1185">Reference proteome</keyword>